<name>A0A0D0BQA8_9AGAM</name>
<keyword evidence="1" id="KW-0175">Coiled coil</keyword>
<feature type="coiled-coil region" evidence="1">
    <location>
        <begin position="60"/>
        <end position="87"/>
    </location>
</feature>
<dbReference type="HOGENOM" id="CLU_1489469_0_0_1"/>
<dbReference type="AlphaFoldDB" id="A0A0D0BQA8"/>
<dbReference type="OrthoDB" id="10527381at2759"/>
<sequence length="181" mass="19352">MAASIPPLDLPQLSQTFHDIGDHIQALNNNQAFNIPAGLANLNQVLNQMNVTLGNLQQGMAALQANMNNLQSGLNVVENRLNDLEAQIIKNDLLSLTRMYNMSLSGGGTLHWPVPPEQLPVPPDWPATPGELAGMTANTCQIIAAALGLPPIVGHPTVNRHQTQIMSYIGCFQIAGALVLP</sequence>
<evidence type="ECO:0000313" key="3">
    <source>
        <dbReference type="Proteomes" id="UP000054538"/>
    </source>
</evidence>
<evidence type="ECO:0000313" key="2">
    <source>
        <dbReference type="EMBL" id="KIK73717.1"/>
    </source>
</evidence>
<accession>A0A0D0BQA8</accession>
<evidence type="ECO:0000256" key="1">
    <source>
        <dbReference type="SAM" id="Coils"/>
    </source>
</evidence>
<keyword evidence="3" id="KW-1185">Reference proteome</keyword>
<dbReference type="Proteomes" id="UP000054538">
    <property type="component" value="Unassembled WGS sequence"/>
</dbReference>
<gene>
    <name evidence="2" type="ORF">PAXRUDRAFT_579251</name>
</gene>
<protein>
    <submittedName>
        <fullName evidence="2">Uncharacterized protein</fullName>
    </submittedName>
</protein>
<proteinExistence type="predicted"/>
<dbReference type="EMBL" id="KN829482">
    <property type="protein sequence ID" value="KIK73717.1"/>
    <property type="molecule type" value="Genomic_DNA"/>
</dbReference>
<reference evidence="2 3" key="1">
    <citation type="submission" date="2014-04" db="EMBL/GenBank/DDBJ databases">
        <authorList>
            <consortium name="DOE Joint Genome Institute"/>
            <person name="Kuo A."/>
            <person name="Kohler A."/>
            <person name="Jargeat P."/>
            <person name="Nagy L.G."/>
            <person name="Floudas D."/>
            <person name="Copeland A."/>
            <person name="Barry K.W."/>
            <person name="Cichocki N."/>
            <person name="Veneault-Fourrey C."/>
            <person name="LaButti K."/>
            <person name="Lindquist E.A."/>
            <person name="Lipzen A."/>
            <person name="Lundell T."/>
            <person name="Morin E."/>
            <person name="Murat C."/>
            <person name="Sun H."/>
            <person name="Tunlid A."/>
            <person name="Henrissat B."/>
            <person name="Grigoriev I.V."/>
            <person name="Hibbett D.S."/>
            <person name="Martin F."/>
            <person name="Nordberg H.P."/>
            <person name="Cantor M.N."/>
            <person name="Hua S.X."/>
        </authorList>
    </citation>
    <scope>NUCLEOTIDE SEQUENCE [LARGE SCALE GENOMIC DNA]</scope>
    <source>
        <strain evidence="2 3">Ve08.2h10</strain>
    </source>
</reference>
<organism evidence="2 3">
    <name type="scientific">Paxillus rubicundulus Ve08.2h10</name>
    <dbReference type="NCBI Taxonomy" id="930991"/>
    <lineage>
        <taxon>Eukaryota</taxon>
        <taxon>Fungi</taxon>
        <taxon>Dikarya</taxon>
        <taxon>Basidiomycota</taxon>
        <taxon>Agaricomycotina</taxon>
        <taxon>Agaricomycetes</taxon>
        <taxon>Agaricomycetidae</taxon>
        <taxon>Boletales</taxon>
        <taxon>Paxilineae</taxon>
        <taxon>Paxillaceae</taxon>
        <taxon>Paxillus</taxon>
    </lineage>
</organism>
<reference evidence="3" key="2">
    <citation type="submission" date="2015-01" db="EMBL/GenBank/DDBJ databases">
        <title>Evolutionary Origins and Diversification of the Mycorrhizal Mutualists.</title>
        <authorList>
            <consortium name="DOE Joint Genome Institute"/>
            <consortium name="Mycorrhizal Genomics Consortium"/>
            <person name="Kohler A."/>
            <person name="Kuo A."/>
            <person name="Nagy L.G."/>
            <person name="Floudas D."/>
            <person name="Copeland A."/>
            <person name="Barry K.W."/>
            <person name="Cichocki N."/>
            <person name="Veneault-Fourrey C."/>
            <person name="LaButti K."/>
            <person name="Lindquist E.A."/>
            <person name="Lipzen A."/>
            <person name="Lundell T."/>
            <person name="Morin E."/>
            <person name="Murat C."/>
            <person name="Riley R."/>
            <person name="Ohm R."/>
            <person name="Sun H."/>
            <person name="Tunlid A."/>
            <person name="Henrissat B."/>
            <person name="Grigoriev I.V."/>
            <person name="Hibbett D.S."/>
            <person name="Martin F."/>
        </authorList>
    </citation>
    <scope>NUCLEOTIDE SEQUENCE [LARGE SCALE GENOMIC DNA]</scope>
    <source>
        <strain evidence="3">Ve08.2h10</strain>
    </source>
</reference>
<dbReference type="InParanoid" id="A0A0D0BQA8"/>